<dbReference type="RefSeq" id="WP_211429065.1">
    <property type="nucleotide sequence ID" value="NZ_CP072648.1"/>
</dbReference>
<comment type="similarity">
    <text evidence="1">Belongs to the ComF/GntX family.</text>
</comment>
<dbReference type="Gene3D" id="3.40.50.2020">
    <property type="match status" value="1"/>
</dbReference>
<dbReference type="InterPro" id="IPR051910">
    <property type="entry name" value="ComF/GntX_DNA_util-trans"/>
</dbReference>
<keyword evidence="4" id="KW-1185">Reference proteome</keyword>
<evidence type="ECO:0000313" key="4">
    <source>
        <dbReference type="Proteomes" id="UP000676506"/>
    </source>
</evidence>
<dbReference type="InterPro" id="IPR000836">
    <property type="entry name" value="PRTase_dom"/>
</dbReference>
<dbReference type="PANTHER" id="PTHR47505">
    <property type="entry name" value="DNA UTILIZATION PROTEIN YHGH"/>
    <property type="match status" value="1"/>
</dbReference>
<organism evidence="3 4">
    <name type="scientific">Chloracidobacterium validum</name>
    <dbReference type="NCBI Taxonomy" id="2821543"/>
    <lineage>
        <taxon>Bacteria</taxon>
        <taxon>Pseudomonadati</taxon>
        <taxon>Acidobacteriota</taxon>
        <taxon>Terriglobia</taxon>
        <taxon>Terriglobales</taxon>
        <taxon>Acidobacteriaceae</taxon>
        <taxon>Chloracidobacterium</taxon>
    </lineage>
</organism>
<dbReference type="SUPFAM" id="SSF53271">
    <property type="entry name" value="PRTase-like"/>
    <property type="match status" value="1"/>
</dbReference>
<gene>
    <name evidence="3" type="ORF">J8C06_01650</name>
</gene>
<sequence>MFRHAGDIGWRMLEAGWDTAWLLLAPQRCRCCGDLVERYRDGVVCQSCWERWLTEQKQRPMICERCGRWADATVTVGMARRECEQCAPWVLTWARSAGAYTGALRVTLLALKRAPPLPVPLRRLLQQIWQHESLLHTSDLIVPIPLAQERQARRGYNQAELLAREVARAAQRPLVLGVVERVRETIPHRAGLDEQARRAGLKGAFCVARPRLVRNRRVLLVDDVLTSGATLDLAAQALLAAGALDVSALTAARTLRRARPVIR</sequence>
<dbReference type="Pfam" id="PF00156">
    <property type="entry name" value="Pribosyltran"/>
    <property type="match status" value="1"/>
</dbReference>
<evidence type="ECO:0000259" key="2">
    <source>
        <dbReference type="Pfam" id="PF00156"/>
    </source>
</evidence>
<dbReference type="Proteomes" id="UP000676506">
    <property type="component" value="Chromosome 1"/>
</dbReference>
<accession>A0ABX8B8A0</accession>
<feature type="domain" description="Phosphoribosyltransferase" evidence="2">
    <location>
        <begin position="171"/>
        <end position="254"/>
    </location>
</feature>
<evidence type="ECO:0000313" key="3">
    <source>
        <dbReference type="EMBL" id="QUW03174.1"/>
    </source>
</evidence>
<dbReference type="EMBL" id="CP072648">
    <property type="protein sequence ID" value="QUW03174.1"/>
    <property type="molecule type" value="Genomic_DNA"/>
</dbReference>
<dbReference type="InterPro" id="IPR029057">
    <property type="entry name" value="PRTase-like"/>
</dbReference>
<proteinExistence type="inferred from homology"/>
<name>A0ABX8B8A0_9BACT</name>
<dbReference type="CDD" id="cd06223">
    <property type="entry name" value="PRTases_typeI"/>
    <property type="match status" value="1"/>
</dbReference>
<protein>
    <submittedName>
        <fullName evidence="3">ComF family protein</fullName>
    </submittedName>
</protein>
<evidence type="ECO:0000256" key="1">
    <source>
        <dbReference type="ARBA" id="ARBA00008007"/>
    </source>
</evidence>
<dbReference type="PANTHER" id="PTHR47505:SF1">
    <property type="entry name" value="DNA UTILIZATION PROTEIN YHGH"/>
    <property type="match status" value="1"/>
</dbReference>
<reference evidence="3 4" key="1">
    <citation type="submission" date="2021-03" db="EMBL/GenBank/DDBJ databases">
        <title>Genomic and phenotypic characterization of Chloracidobacterium isolates provides evidence for multiple species.</title>
        <authorList>
            <person name="Saini M.K."/>
            <person name="Costas A.M.G."/>
            <person name="Tank M."/>
            <person name="Bryant D.A."/>
        </authorList>
    </citation>
    <scope>NUCLEOTIDE SEQUENCE [LARGE SCALE GENOMIC DNA]</scope>
    <source>
        <strain evidence="3 4">BV2-C</strain>
    </source>
</reference>